<evidence type="ECO:0000256" key="14">
    <source>
        <dbReference type="SAM" id="MobiDB-lite"/>
    </source>
</evidence>
<evidence type="ECO:0000313" key="19">
    <source>
        <dbReference type="Proteomes" id="UP000589626"/>
    </source>
</evidence>
<dbReference type="InterPro" id="IPR014782">
    <property type="entry name" value="Peptidase_M1_dom"/>
</dbReference>
<dbReference type="InterPro" id="IPR001930">
    <property type="entry name" value="Peptidase_M1"/>
</dbReference>
<dbReference type="Gene3D" id="2.60.40.1730">
    <property type="entry name" value="tricorn interacting facor f3 domain"/>
    <property type="match status" value="1"/>
</dbReference>
<dbReference type="RefSeq" id="WP_183595123.1">
    <property type="nucleotide sequence ID" value="NZ_JACHWR010000005.1"/>
</dbReference>
<comment type="catalytic activity">
    <reaction evidence="1">
        <text>Release of an N-terminal amino acid, Xaa-|-Yaa- from a peptide, amide or arylamide. Xaa is preferably Ala, but may be most amino acids including Pro (slow action). When a terminal hydrophobic residue is followed by a prolyl residue, the two may be released as an intact Xaa-Pro dipeptide.</text>
        <dbReference type="EC" id="3.4.11.2"/>
    </reaction>
</comment>
<dbReference type="GO" id="GO:0008270">
    <property type="term" value="F:zinc ion binding"/>
    <property type="evidence" value="ECO:0007669"/>
    <property type="project" value="InterPro"/>
</dbReference>
<feature type="domain" description="Aminopeptidase N-like N-terminal" evidence="17">
    <location>
        <begin position="72"/>
        <end position="247"/>
    </location>
</feature>
<reference evidence="18 19" key="1">
    <citation type="submission" date="2020-08" db="EMBL/GenBank/DDBJ databases">
        <title>Sequencing the genomes of 1000 actinobacteria strains.</title>
        <authorList>
            <person name="Klenk H.-P."/>
        </authorList>
    </citation>
    <scope>NUCLEOTIDE SEQUENCE [LARGE SCALE GENOMIC DNA]</scope>
    <source>
        <strain evidence="18 19">DSM 105498</strain>
    </source>
</reference>
<evidence type="ECO:0000256" key="3">
    <source>
        <dbReference type="ARBA" id="ARBA00010136"/>
    </source>
</evidence>
<feature type="compositionally biased region" description="Low complexity" evidence="14">
    <location>
        <begin position="43"/>
        <end position="53"/>
    </location>
</feature>
<evidence type="ECO:0000256" key="4">
    <source>
        <dbReference type="ARBA" id="ARBA00012564"/>
    </source>
</evidence>
<dbReference type="Gene3D" id="1.10.390.10">
    <property type="entry name" value="Neutral Protease Domain 2"/>
    <property type="match status" value="1"/>
</dbReference>
<evidence type="ECO:0000256" key="13">
    <source>
        <dbReference type="ARBA" id="ARBA00031533"/>
    </source>
</evidence>
<dbReference type="GO" id="GO:0006508">
    <property type="term" value="P:proteolysis"/>
    <property type="evidence" value="ECO:0007669"/>
    <property type="project" value="UniProtKB-KW"/>
</dbReference>
<dbReference type="SUPFAM" id="SSF63737">
    <property type="entry name" value="Leukotriene A4 hydrolase N-terminal domain"/>
    <property type="match status" value="1"/>
</dbReference>
<dbReference type="GO" id="GO:0070006">
    <property type="term" value="F:metalloaminopeptidase activity"/>
    <property type="evidence" value="ECO:0007669"/>
    <property type="project" value="TreeGrafter"/>
</dbReference>
<keyword evidence="9" id="KW-0378">Hydrolase</keyword>
<comment type="similarity">
    <text evidence="3">Belongs to the peptidase M1 family.</text>
</comment>
<name>A0A7W4W0A6_9ACTN</name>
<evidence type="ECO:0000259" key="17">
    <source>
        <dbReference type="Pfam" id="PF17900"/>
    </source>
</evidence>
<comment type="cofactor">
    <cofactor evidence="2">
        <name>Zn(2+)</name>
        <dbReference type="ChEBI" id="CHEBI:29105"/>
    </cofactor>
</comment>
<feature type="chain" id="PRO_5030912547" description="Aminopeptidase N" evidence="15">
    <location>
        <begin position="25"/>
        <end position="485"/>
    </location>
</feature>
<dbReference type="GO" id="GO:0043171">
    <property type="term" value="P:peptide catabolic process"/>
    <property type="evidence" value="ECO:0007669"/>
    <property type="project" value="TreeGrafter"/>
</dbReference>
<dbReference type="Pfam" id="PF17900">
    <property type="entry name" value="Peptidase_M1_N"/>
    <property type="match status" value="1"/>
</dbReference>
<accession>A0A7W4W0A6</accession>
<keyword evidence="7" id="KW-0645">Protease</keyword>
<protein>
    <recommendedName>
        <fullName evidence="5">Aminopeptidase N</fullName>
        <ecNumber evidence="4">3.4.11.2</ecNumber>
    </recommendedName>
    <alternativeName>
        <fullName evidence="12">Alanine aminopeptidase</fullName>
    </alternativeName>
    <alternativeName>
        <fullName evidence="13">Lysyl aminopeptidase</fullName>
    </alternativeName>
</protein>
<comment type="caution">
    <text evidence="18">The sequence shown here is derived from an EMBL/GenBank/DDBJ whole genome shotgun (WGS) entry which is preliminary data.</text>
</comment>
<dbReference type="AlphaFoldDB" id="A0A7W4W0A6"/>
<evidence type="ECO:0000313" key="18">
    <source>
        <dbReference type="EMBL" id="MBB3045112.1"/>
    </source>
</evidence>
<evidence type="ECO:0000256" key="6">
    <source>
        <dbReference type="ARBA" id="ARBA00022438"/>
    </source>
</evidence>
<keyword evidence="10" id="KW-0862">Zinc</keyword>
<dbReference type="Pfam" id="PF01433">
    <property type="entry name" value="Peptidase_M1"/>
    <property type="match status" value="1"/>
</dbReference>
<dbReference type="GO" id="GO:0042277">
    <property type="term" value="F:peptide binding"/>
    <property type="evidence" value="ECO:0007669"/>
    <property type="project" value="TreeGrafter"/>
</dbReference>
<dbReference type="InterPro" id="IPR027268">
    <property type="entry name" value="Peptidase_M4/M1_CTD_sf"/>
</dbReference>
<keyword evidence="11" id="KW-0482">Metalloprotease</keyword>
<dbReference type="GO" id="GO:0016285">
    <property type="term" value="F:alanyl aminopeptidase activity"/>
    <property type="evidence" value="ECO:0007669"/>
    <property type="project" value="UniProtKB-EC"/>
</dbReference>
<sequence length="485" mass="53912">MRPRSALAAALAAALLLGACTSDQDRPGAGVSAAPSPEPSAPSSPTASPLGSSDPVEDRVYPEVGDPGVDALHYRLDLTWDPDTSTLQGRERLRLRSTEDADRLQLDLSGDLTVARVTVDGEAAEFAHTGKDLVVSHPVREDRRYTLVVDYSGVPRPVPAPTKRSDFDTVGWTTTADGEVWTMQEPYGAYSWYPVNDQPSDKALYDFRITVPTPWVGVANGRLRSRAERDGRTVTRWTLDEPAASYLVTIAIGDLVETKDRSASGVPMTYWTPPGRDDLLDRLRLAPSALAWLEARLGEFPFDSLGFVVVDSRSGMETQTMITLGDTAYATSPEVLVHEIAHHWYGDQVTPVDWRDVWMSEGMAMFLQATWQDQAQDQPLEQTMDYWAEQDGELRRSFGPPADYDPAAFGASNIYTTPGLMWDELRKRIGDDLFWRLVREWPATHDNGNADYDDITTWWSERSGEDLSGFFDDWLLGSTTPERVS</sequence>
<dbReference type="PANTHER" id="PTHR11533">
    <property type="entry name" value="PROTEASE M1 ZINC METALLOPROTEASE"/>
    <property type="match status" value="1"/>
</dbReference>
<evidence type="ECO:0000256" key="1">
    <source>
        <dbReference type="ARBA" id="ARBA00000098"/>
    </source>
</evidence>
<evidence type="ECO:0000259" key="16">
    <source>
        <dbReference type="Pfam" id="PF01433"/>
    </source>
</evidence>
<dbReference type="Proteomes" id="UP000589626">
    <property type="component" value="Unassembled WGS sequence"/>
</dbReference>
<dbReference type="SUPFAM" id="SSF55486">
    <property type="entry name" value="Metalloproteases ('zincins'), catalytic domain"/>
    <property type="match status" value="1"/>
</dbReference>
<dbReference type="EMBL" id="JACHWR010000005">
    <property type="protein sequence ID" value="MBB3045112.1"/>
    <property type="molecule type" value="Genomic_DNA"/>
</dbReference>
<keyword evidence="19" id="KW-1185">Reference proteome</keyword>
<evidence type="ECO:0000256" key="11">
    <source>
        <dbReference type="ARBA" id="ARBA00023049"/>
    </source>
</evidence>
<gene>
    <name evidence="18" type="ORF">FHU40_004965</name>
</gene>
<dbReference type="EC" id="3.4.11.2" evidence="4"/>
<evidence type="ECO:0000256" key="2">
    <source>
        <dbReference type="ARBA" id="ARBA00001947"/>
    </source>
</evidence>
<dbReference type="InterPro" id="IPR045357">
    <property type="entry name" value="Aminopeptidase_N-like_N"/>
</dbReference>
<feature type="domain" description="Peptidase M1 membrane alanine aminopeptidase" evidence="16">
    <location>
        <begin position="299"/>
        <end position="474"/>
    </location>
</feature>
<organism evidence="18 19">
    <name type="scientific">Nocardioides soli</name>
    <dbReference type="NCBI Taxonomy" id="1036020"/>
    <lineage>
        <taxon>Bacteria</taxon>
        <taxon>Bacillati</taxon>
        <taxon>Actinomycetota</taxon>
        <taxon>Actinomycetes</taxon>
        <taxon>Propionibacteriales</taxon>
        <taxon>Nocardioidaceae</taxon>
        <taxon>Nocardioides</taxon>
    </lineage>
</organism>
<dbReference type="GO" id="GO:0016020">
    <property type="term" value="C:membrane"/>
    <property type="evidence" value="ECO:0007669"/>
    <property type="project" value="TreeGrafter"/>
</dbReference>
<feature type="signal peptide" evidence="15">
    <location>
        <begin position="1"/>
        <end position="24"/>
    </location>
</feature>
<keyword evidence="15" id="KW-0732">Signal</keyword>
<evidence type="ECO:0000256" key="9">
    <source>
        <dbReference type="ARBA" id="ARBA00022801"/>
    </source>
</evidence>
<dbReference type="GO" id="GO:0005615">
    <property type="term" value="C:extracellular space"/>
    <property type="evidence" value="ECO:0007669"/>
    <property type="project" value="TreeGrafter"/>
</dbReference>
<evidence type="ECO:0000256" key="10">
    <source>
        <dbReference type="ARBA" id="ARBA00022833"/>
    </source>
</evidence>
<dbReference type="GO" id="GO:0005737">
    <property type="term" value="C:cytoplasm"/>
    <property type="evidence" value="ECO:0007669"/>
    <property type="project" value="TreeGrafter"/>
</dbReference>
<dbReference type="InterPro" id="IPR050344">
    <property type="entry name" value="Peptidase_M1_aminopeptidases"/>
</dbReference>
<dbReference type="PROSITE" id="PS51257">
    <property type="entry name" value="PROKAR_LIPOPROTEIN"/>
    <property type="match status" value="1"/>
</dbReference>
<dbReference type="InterPro" id="IPR042097">
    <property type="entry name" value="Aminopeptidase_N-like_N_sf"/>
</dbReference>
<evidence type="ECO:0000256" key="8">
    <source>
        <dbReference type="ARBA" id="ARBA00022723"/>
    </source>
</evidence>
<feature type="region of interest" description="Disordered" evidence="14">
    <location>
        <begin position="22"/>
        <end position="65"/>
    </location>
</feature>
<keyword evidence="6 18" id="KW-0031">Aminopeptidase</keyword>
<dbReference type="PRINTS" id="PR00756">
    <property type="entry name" value="ALADIPTASE"/>
</dbReference>
<dbReference type="CDD" id="cd09603">
    <property type="entry name" value="M1_APN_like"/>
    <property type="match status" value="1"/>
</dbReference>
<keyword evidence="8" id="KW-0479">Metal-binding</keyword>
<proteinExistence type="inferred from homology"/>
<evidence type="ECO:0000256" key="7">
    <source>
        <dbReference type="ARBA" id="ARBA00022670"/>
    </source>
</evidence>
<evidence type="ECO:0000256" key="5">
    <source>
        <dbReference type="ARBA" id="ARBA00015611"/>
    </source>
</evidence>
<evidence type="ECO:0000256" key="15">
    <source>
        <dbReference type="SAM" id="SignalP"/>
    </source>
</evidence>
<dbReference type="PANTHER" id="PTHR11533:SF174">
    <property type="entry name" value="PUROMYCIN-SENSITIVE AMINOPEPTIDASE-RELATED"/>
    <property type="match status" value="1"/>
</dbReference>
<evidence type="ECO:0000256" key="12">
    <source>
        <dbReference type="ARBA" id="ARBA00029811"/>
    </source>
</evidence>